<keyword evidence="2" id="KW-0732">Signal</keyword>
<accession>A0ABR7D054</accession>
<evidence type="ECO:0000313" key="5">
    <source>
        <dbReference type="Proteomes" id="UP000646484"/>
    </source>
</evidence>
<dbReference type="InterPro" id="IPR035068">
    <property type="entry name" value="TldD/PmbA_N"/>
</dbReference>
<dbReference type="EMBL" id="JACOOH010000004">
    <property type="protein sequence ID" value="MBC5621301.1"/>
    <property type="molecule type" value="Genomic_DNA"/>
</dbReference>
<evidence type="ECO:0000313" key="4">
    <source>
        <dbReference type="EMBL" id="MBC5621301.1"/>
    </source>
</evidence>
<comment type="similarity">
    <text evidence="1">Belongs to the peptidase U62 family.</text>
</comment>
<sequence>MKKLGLIFVSCVLSLFVVQKTYAQAQDKLLQLLKEELAADMKELQKQENPPYHMNFRVMDDRTVNISSAFGATMRAQEQHVRSLVPQIRVGDTILDNFKYNAMGAQPDRNGNYRMAYIGLDDENGTDATRQAIWYEVMQRYNFATEAYEQAKTQSKVSVADEDKAPSFSAAPVEKYYEAPIPAEKQAIDIAAWEKKLNEVSAVFKSEPLLQSGETSLTFRVLRTYFVNTEGTEVVQNRTYARVMMSASMKADDGMELPLNMSYFAYELKDLPDAGIMIADAKKMIERLKVLRVAPVVDPYTGPALLSGPASGVFFHEIFGHRIEGHRLKSGGQTFKKMVGEYVLPKEFQVYCDPTLRSYAGEELNGFYLYDDQGAKARRVDVVKDGILREFLMSRVPLDGFPRTNGHARTSGGGDPVSRQSNLVVETTAPKTEAELRQMLLEEAKKQGKEYGYYFKEVTSGFTLTGEGGSLNSFNVTPLEVYRIYVDGRPDELVRGVDLIGTPLSMFSNIVCGGDTPSVFTGECGAESGWVPVTASSPMILVNKIETQRRQKSMDLPPILPAPTNN</sequence>
<proteinExistence type="inferred from homology"/>
<gene>
    <name evidence="4" type="ORF">H8S64_09340</name>
</gene>
<name>A0ABR7D054_9BACT</name>
<dbReference type="Proteomes" id="UP000646484">
    <property type="component" value="Unassembled WGS sequence"/>
</dbReference>
<dbReference type="RefSeq" id="WP_186975865.1">
    <property type="nucleotide sequence ID" value="NZ_JACOOH010000004.1"/>
</dbReference>
<dbReference type="Pfam" id="PF19289">
    <property type="entry name" value="PmbA_TldD_3rd"/>
    <property type="match status" value="1"/>
</dbReference>
<feature type="chain" id="PRO_5046422332" evidence="2">
    <location>
        <begin position="26"/>
        <end position="566"/>
    </location>
</feature>
<dbReference type="InterPro" id="IPR036059">
    <property type="entry name" value="TldD/PmbA_sf"/>
</dbReference>
<feature type="signal peptide" evidence="2">
    <location>
        <begin position="1"/>
        <end position="25"/>
    </location>
</feature>
<protein>
    <submittedName>
        <fullName evidence="4">TldD/PmbA family protein</fullName>
    </submittedName>
</protein>
<dbReference type="InterPro" id="IPR051463">
    <property type="entry name" value="Peptidase_U62_metallo"/>
</dbReference>
<comment type="caution">
    <text evidence="4">The sequence shown here is derived from an EMBL/GenBank/DDBJ whole genome shotgun (WGS) entry which is preliminary data.</text>
</comment>
<dbReference type="PANTHER" id="PTHR30624:SF0">
    <property type="entry name" value="METALLOPROTEASE SLR0863"/>
    <property type="match status" value="1"/>
</dbReference>
<dbReference type="PANTHER" id="PTHR30624">
    <property type="entry name" value="UNCHARACTERIZED PROTEIN TLDD AND PMBA"/>
    <property type="match status" value="1"/>
</dbReference>
<keyword evidence="5" id="KW-1185">Reference proteome</keyword>
<evidence type="ECO:0000259" key="3">
    <source>
        <dbReference type="Pfam" id="PF19289"/>
    </source>
</evidence>
<dbReference type="SUPFAM" id="SSF111283">
    <property type="entry name" value="Putative modulator of DNA gyrase, PmbA/TldD"/>
    <property type="match status" value="1"/>
</dbReference>
<evidence type="ECO:0000256" key="2">
    <source>
        <dbReference type="SAM" id="SignalP"/>
    </source>
</evidence>
<dbReference type="InterPro" id="IPR045569">
    <property type="entry name" value="Metalloprtase-TldD/E_C"/>
</dbReference>
<reference evidence="4 5" key="1">
    <citation type="submission" date="2020-08" db="EMBL/GenBank/DDBJ databases">
        <title>Genome public.</title>
        <authorList>
            <person name="Liu C."/>
            <person name="Sun Q."/>
        </authorList>
    </citation>
    <scope>NUCLEOTIDE SEQUENCE [LARGE SCALE GENOMIC DNA]</scope>
    <source>
        <strain evidence="4 5">NSJ-56</strain>
    </source>
</reference>
<evidence type="ECO:0000256" key="1">
    <source>
        <dbReference type="ARBA" id="ARBA00005836"/>
    </source>
</evidence>
<organism evidence="4 5">
    <name type="scientific">Butyricimonas hominis</name>
    <dbReference type="NCBI Taxonomy" id="2763032"/>
    <lineage>
        <taxon>Bacteria</taxon>
        <taxon>Pseudomonadati</taxon>
        <taxon>Bacteroidota</taxon>
        <taxon>Bacteroidia</taxon>
        <taxon>Bacteroidales</taxon>
        <taxon>Odoribacteraceae</taxon>
        <taxon>Butyricimonas</taxon>
    </lineage>
</organism>
<dbReference type="Gene3D" id="3.30.2290.10">
    <property type="entry name" value="PmbA/TldD superfamily"/>
    <property type="match status" value="1"/>
</dbReference>
<feature type="domain" description="Metalloprotease TldD/E C-terminal" evidence="3">
    <location>
        <begin position="303"/>
        <end position="547"/>
    </location>
</feature>